<dbReference type="RefSeq" id="WP_288199137.1">
    <property type="nucleotide sequence ID" value="NZ_LT608334.1"/>
</dbReference>
<proteinExistence type="predicted"/>
<organism evidence="2">
    <name type="scientific">uncultured Pleomorphomonas sp</name>
    <dbReference type="NCBI Taxonomy" id="442121"/>
    <lineage>
        <taxon>Bacteria</taxon>
        <taxon>Pseudomonadati</taxon>
        <taxon>Pseudomonadota</taxon>
        <taxon>Alphaproteobacteria</taxon>
        <taxon>Hyphomicrobiales</taxon>
        <taxon>Pleomorphomonadaceae</taxon>
        <taxon>Pleomorphomonas</taxon>
        <taxon>environmental samples</taxon>
    </lineage>
</organism>
<dbReference type="AlphaFoldDB" id="A0A212L364"/>
<keyword evidence="1" id="KW-1133">Transmembrane helix</keyword>
<protein>
    <submittedName>
        <fullName evidence="2">Uncharacterized protein</fullName>
    </submittedName>
</protein>
<evidence type="ECO:0000313" key="2">
    <source>
        <dbReference type="EMBL" id="SCM71799.1"/>
    </source>
</evidence>
<gene>
    <name evidence="2" type="ORF">KL86PLE_100343</name>
</gene>
<reference evidence="2" key="1">
    <citation type="submission" date="2016-08" db="EMBL/GenBank/DDBJ databases">
        <authorList>
            <person name="Seilhamer J.J."/>
        </authorList>
    </citation>
    <scope>NUCLEOTIDE SEQUENCE</scope>
    <source>
        <strain evidence="2">86</strain>
    </source>
</reference>
<sequence>MLNAIKEAVFQALGTYGLLAFVASLPSPVGFPLPIWTLPSLILALMIYNIAYRNSSSG</sequence>
<accession>A0A212L364</accession>
<keyword evidence="1" id="KW-0812">Transmembrane</keyword>
<keyword evidence="1" id="KW-0472">Membrane</keyword>
<dbReference type="EMBL" id="FMJD01000002">
    <property type="protein sequence ID" value="SCM71799.1"/>
    <property type="molecule type" value="Genomic_DNA"/>
</dbReference>
<name>A0A212L364_9HYPH</name>
<evidence type="ECO:0000256" key="1">
    <source>
        <dbReference type="SAM" id="Phobius"/>
    </source>
</evidence>
<feature type="transmembrane region" description="Helical" evidence="1">
    <location>
        <begin position="34"/>
        <end position="52"/>
    </location>
</feature>